<keyword evidence="3" id="KW-1185">Reference proteome</keyword>
<proteinExistence type="predicted"/>
<name>A0A517MJW0_9BACT</name>
<feature type="chain" id="PRO_5022051520" description="Transporter" evidence="1">
    <location>
        <begin position="24"/>
        <end position="272"/>
    </location>
</feature>
<dbReference type="AlphaFoldDB" id="A0A517MJW0"/>
<dbReference type="PROSITE" id="PS51257">
    <property type="entry name" value="PROKAR_LIPOPROTEIN"/>
    <property type="match status" value="1"/>
</dbReference>
<organism evidence="2 3">
    <name type="scientific">Roseimaritima multifibrata</name>
    <dbReference type="NCBI Taxonomy" id="1930274"/>
    <lineage>
        <taxon>Bacteria</taxon>
        <taxon>Pseudomonadati</taxon>
        <taxon>Planctomycetota</taxon>
        <taxon>Planctomycetia</taxon>
        <taxon>Pirellulales</taxon>
        <taxon>Pirellulaceae</taxon>
        <taxon>Roseimaritima</taxon>
    </lineage>
</organism>
<dbReference type="OrthoDB" id="257472at2"/>
<feature type="signal peptide" evidence="1">
    <location>
        <begin position="1"/>
        <end position="23"/>
    </location>
</feature>
<dbReference type="Pfam" id="PF13557">
    <property type="entry name" value="Phenol_MetA_deg"/>
    <property type="match status" value="1"/>
</dbReference>
<dbReference type="RefSeq" id="WP_145353154.1">
    <property type="nucleotide sequence ID" value="NZ_CP036262.1"/>
</dbReference>
<dbReference type="KEGG" id="rml:FF011L_39720"/>
<sequence precursor="true">MDRRLRFVVRLAASVGLSILACAANGQEEREIETDRDSFTPALSTVDKGLLMVESSYSFVDNRNAKETHSFPELLLRFGATENFELRFGTNYEIGGESSTTSGSGGFEFEPGGSANGLEEEAKVLYGFKLLLQEQDGWRPQSNVTVMGQTPTAGESTATQLVTSATMGWEFSDGWELASALRYATGSLEEDDFNIWAPSVVLKIPLGERTKVHAEYFGLFSDGQENATAKSYFSPGVHYLLTPDLEVGVRTGWGFNQQSANFFSNVGFGWQF</sequence>
<evidence type="ECO:0008006" key="4">
    <source>
        <dbReference type="Google" id="ProtNLM"/>
    </source>
</evidence>
<gene>
    <name evidence="2" type="ORF">FF011L_39720</name>
</gene>
<accession>A0A517MJW0</accession>
<dbReference type="InterPro" id="IPR025737">
    <property type="entry name" value="FApF"/>
</dbReference>
<evidence type="ECO:0000313" key="2">
    <source>
        <dbReference type="EMBL" id="QDS95181.1"/>
    </source>
</evidence>
<evidence type="ECO:0000256" key="1">
    <source>
        <dbReference type="SAM" id="SignalP"/>
    </source>
</evidence>
<keyword evidence="1" id="KW-0732">Signal</keyword>
<reference evidence="2 3" key="1">
    <citation type="submission" date="2019-02" db="EMBL/GenBank/DDBJ databases">
        <title>Deep-cultivation of Planctomycetes and their phenomic and genomic characterization uncovers novel biology.</title>
        <authorList>
            <person name="Wiegand S."/>
            <person name="Jogler M."/>
            <person name="Boedeker C."/>
            <person name="Pinto D."/>
            <person name="Vollmers J."/>
            <person name="Rivas-Marin E."/>
            <person name="Kohn T."/>
            <person name="Peeters S.H."/>
            <person name="Heuer A."/>
            <person name="Rast P."/>
            <person name="Oberbeckmann S."/>
            <person name="Bunk B."/>
            <person name="Jeske O."/>
            <person name="Meyerdierks A."/>
            <person name="Storesund J.E."/>
            <person name="Kallscheuer N."/>
            <person name="Luecker S."/>
            <person name="Lage O.M."/>
            <person name="Pohl T."/>
            <person name="Merkel B.J."/>
            <person name="Hornburger P."/>
            <person name="Mueller R.-W."/>
            <person name="Bruemmer F."/>
            <person name="Labrenz M."/>
            <person name="Spormann A.M."/>
            <person name="Op den Camp H."/>
            <person name="Overmann J."/>
            <person name="Amann R."/>
            <person name="Jetten M.S.M."/>
            <person name="Mascher T."/>
            <person name="Medema M.H."/>
            <person name="Devos D.P."/>
            <person name="Kaster A.-K."/>
            <person name="Ovreas L."/>
            <person name="Rohde M."/>
            <person name="Galperin M.Y."/>
            <person name="Jogler C."/>
        </authorList>
    </citation>
    <scope>NUCLEOTIDE SEQUENCE [LARGE SCALE GENOMIC DNA]</scope>
    <source>
        <strain evidence="2 3">FF011L</strain>
    </source>
</reference>
<dbReference type="EMBL" id="CP036262">
    <property type="protein sequence ID" value="QDS95181.1"/>
    <property type="molecule type" value="Genomic_DNA"/>
</dbReference>
<evidence type="ECO:0000313" key="3">
    <source>
        <dbReference type="Proteomes" id="UP000320672"/>
    </source>
</evidence>
<protein>
    <recommendedName>
        <fullName evidence="4">Transporter</fullName>
    </recommendedName>
</protein>
<dbReference type="Proteomes" id="UP000320672">
    <property type="component" value="Chromosome"/>
</dbReference>